<dbReference type="EMBL" id="BK015472">
    <property type="protein sequence ID" value="DAE08663.1"/>
    <property type="molecule type" value="Genomic_DNA"/>
</dbReference>
<reference evidence="2" key="1">
    <citation type="journal article" date="2021" name="Proc. Natl. Acad. Sci. U.S.A.">
        <title>A Catalog of Tens of Thousands of Viruses from Human Metagenomes Reveals Hidden Associations with Chronic Diseases.</title>
        <authorList>
            <person name="Tisza M.J."/>
            <person name="Buck C.B."/>
        </authorList>
    </citation>
    <scope>NUCLEOTIDE SEQUENCE</scope>
    <source>
        <strain evidence="2">CtwwN25</strain>
    </source>
</reference>
<dbReference type="Pfam" id="PF11195">
    <property type="entry name" value="Tad2-like"/>
    <property type="match status" value="1"/>
</dbReference>
<sequence>MAFYTMLNIILSSVSVRAKRSGWDKSYIKREYNSHTNKVEVVLYMKYAFSDPYVKTLYIPMNEDLVAEDWEVEIIE</sequence>
<proteinExistence type="predicted"/>
<evidence type="ECO:0000313" key="2">
    <source>
        <dbReference type="EMBL" id="DAE08663.1"/>
    </source>
</evidence>
<organism evidence="2">
    <name type="scientific">Myoviridae sp. ctwwN25</name>
    <dbReference type="NCBI Taxonomy" id="2825209"/>
    <lineage>
        <taxon>Viruses</taxon>
        <taxon>Duplodnaviria</taxon>
        <taxon>Heunggongvirae</taxon>
        <taxon>Uroviricota</taxon>
        <taxon>Caudoviricetes</taxon>
    </lineage>
</organism>
<name>A0A8S5PNB8_9CAUD</name>
<dbReference type="InterPro" id="IPR021361">
    <property type="entry name" value="Tad2-like_dom"/>
</dbReference>
<protein>
    <recommendedName>
        <fullName evidence="1">Thoeris anti-defense 2-like domain-containing protein</fullName>
    </recommendedName>
</protein>
<evidence type="ECO:0000259" key="1">
    <source>
        <dbReference type="Pfam" id="PF11195"/>
    </source>
</evidence>
<feature type="domain" description="Thoeris anti-defense 2-like" evidence="1">
    <location>
        <begin position="17"/>
        <end position="72"/>
    </location>
</feature>
<accession>A0A8S5PNB8</accession>